<comment type="caution">
    <text evidence="1">The sequence shown here is derived from an EMBL/GenBank/DDBJ whole genome shotgun (WGS) entry which is preliminary data.</text>
</comment>
<sequence length="62" mass="6782">MIEKLGQLIKSILYPVRVGCNCSCDSHLVSSIGLMPCAGDPKSMSLVSMTTVVRTHTFPNWQ</sequence>
<dbReference type="Proteomes" id="UP001152607">
    <property type="component" value="Unassembled WGS sequence"/>
</dbReference>
<keyword evidence="2" id="KW-1185">Reference proteome</keyword>
<accession>A0A9W4UC45</accession>
<dbReference type="EMBL" id="CAOQHR010000003">
    <property type="protein sequence ID" value="CAI6332266.1"/>
    <property type="molecule type" value="Genomic_DNA"/>
</dbReference>
<gene>
    <name evidence="1" type="ORF">PDIGIT_LOCUS5298</name>
</gene>
<evidence type="ECO:0000313" key="1">
    <source>
        <dbReference type="EMBL" id="CAI6332266.1"/>
    </source>
</evidence>
<reference evidence="1" key="1">
    <citation type="submission" date="2023-01" db="EMBL/GenBank/DDBJ databases">
        <authorList>
            <person name="Van Ghelder C."/>
            <person name="Rancurel C."/>
        </authorList>
    </citation>
    <scope>NUCLEOTIDE SEQUENCE</scope>
    <source>
        <strain evidence="1">CNCM I-4278</strain>
    </source>
</reference>
<name>A0A9W4UC45_9PLEO</name>
<evidence type="ECO:0000313" key="2">
    <source>
        <dbReference type="Proteomes" id="UP001152607"/>
    </source>
</evidence>
<organism evidence="1 2">
    <name type="scientific">Periconia digitata</name>
    <dbReference type="NCBI Taxonomy" id="1303443"/>
    <lineage>
        <taxon>Eukaryota</taxon>
        <taxon>Fungi</taxon>
        <taxon>Dikarya</taxon>
        <taxon>Ascomycota</taxon>
        <taxon>Pezizomycotina</taxon>
        <taxon>Dothideomycetes</taxon>
        <taxon>Pleosporomycetidae</taxon>
        <taxon>Pleosporales</taxon>
        <taxon>Massarineae</taxon>
        <taxon>Periconiaceae</taxon>
        <taxon>Periconia</taxon>
    </lineage>
</organism>
<proteinExistence type="predicted"/>
<protein>
    <submittedName>
        <fullName evidence="1">Uncharacterized protein</fullName>
    </submittedName>
</protein>
<dbReference type="AlphaFoldDB" id="A0A9W4UC45"/>